<dbReference type="InterPro" id="IPR036465">
    <property type="entry name" value="vWFA_dom_sf"/>
</dbReference>
<dbReference type="InterPro" id="IPR037768">
    <property type="entry name" value="C2B_Copine"/>
</dbReference>
<dbReference type="PROSITE" id="PS50234">
    <property type="entry name" value="VWFA"/>
    <property type="match status" value="1"/>
</dbReference>
<evidence type="ECO:0000259" key="5">
    <source>
        <dbReference type="PROSITE" id="PS50234"/>
    </source>
</evidence>
<keyword evidence="2" id="KW-0677">Repeat</keyword>
<evidence type="ECO:0000259" key="4">
    <source>
        <dbReference type="PROSITE" id="PS50004"/>
    </source>
</evidence>
<dbReference type="InterPro" id="IPR010734">
    <property type="entry name" value="Copine_C"/>
</dbReference>
<comment type="similarity">
    <text evidence="1">Belongs to the copine family.</text>
</comment>
<feature type="domain" description="C2" evidence="4">
    <location>
        <begin position="1"/>
        <end position="111"/>
    </location>
</feature>
<dbReference type="EMBL" id="JAWDGP010003977">
    <property type="protein sequence ID" value="KAK3769056.1"/>
    <property type="molecule type" value="Genomic_DNA"/>
</dbReference>
<evidence type="ECO:0000256" key="3">
    <source>
        <dbReference type="SAM" id="MobiDB-lite"/>
    </source>
</evidence>
<accession>A0AAE0ZHL9</accession>
<dbReference type="InterPro" id="IPR035892">
    <property type="entry name" value="C2_domain_sf"/>
</dbReference>
<dbReference type="Pfam" id="PF07002">
    <property type="entry name" value="Copine"/>
    <property type="match status" value="1"/>
</dbReference>
<dbReference type="GO" id="GO:0005886">
    <property type="term" value="C:plasma membrane"/>
    <property type="evidence" value="ECO:0007669"/>
    <property type="project" value="TreeGrafter"/>
</dbReference>
<dbReference type="SMART" id="SM00327">
    <property type="entry name" value="VWA"/>
    <property type="match status" value="1"/>
</dbReference>
<dbReference type="InterPro" id="IPR000008">
    <property type="entry name" value="C2_dom"/>
</dbReference>
<dbReference type="Gene3D" id="2.60.40.150">
    <property type="entry name" value="C2 domain"/>
    <property type="match status" value="2"/>
</dbReference>
<dbReference type="GO" id="GO:0071277">
    <property type="term" value="P:cellular response to calcium ion"/>
    <property type="evidence" value="ECO:0007669"/>
    <property type="project" value="TreeGrafter"/>
</dbReference>
<dbReference type="Pfam" id="PF00168">
    <property type="entry name" value="C2"/>
    <property type="match status" value="2"/>
</dbReference>
<dbReference type="AlphaFoldDB" id="A0AAE0ZHL9"/>
<dbReference type="CDD" id="cd04047">
    <property type="entry name" value="C2B_Copine"/>
    <property type="match status" value="1"/>
</dbReference>
<proteinExistence type="inferred from homology"/>
<dbReference type="InterPro" id="IPR045052">
    <property type="entry name" value="Copine"/>
</dbReference>
<dbReference type="PROSITE" id="PS50004">
    <property type="entry name" value="C2"/>
    <property type="match status" value="2"/>
</dbReference>
<evidence type="ECO:0000256" key="1">
    <source>
        <dbReference type="ARBA" id="ARBA00009048"/>
    </source>
</evidence>
<dbReference type="PANTHER" id="PTHR10857">
    <property type="entry name" value="COPINE"/>
    <property type="match status" value="1"/>
</dbReference>
<name>A0AAE0ZHL9_9GAST</name>
<dbReference type="GO" id="GO:0005544">
    <property type="term" value="F:calcium-dependent phospholipid binding"/>
    <property type="evidence" value="ECO:0007669"/>
    <property type="project" value="InterPro"/>
</dbReference>
<dbReference type="Proteomes" id="UP001283361">
    <property type="component" value="Unassembled WGS sequence"/>
</dbReference>
<dbReference type="SMART" id="SM00239">
    <property type="entry name" value="C2"/>
    <property type="match status" value="2"/>
</dbReference>
<dbReference type="InterPro" id="IPR002035">
    <property type="entry name" value="VWF_A"/>
</dbReference>
<comment type="caution">
    <text evidence="6">The sequence shown here is derived from an EMBL/GenBank/DDBJ whole genome shotgun (WGS) entry which is preliminary data.</text>
</comment>
<evidence type="ECO:0000313" key="6">
    <source>
        <dbReference type="EMBL" id="KAK3769056.1"/>
    </source>
</evidence>
<protein>
    <recommendedName>
        <fullName evidence="8">Copine</fullName>
    </recommendedName>
</protein>
<reference evidence="6" key="1">
    <citation type="journal article" date="2023" name="G3 (Bethesda)">
        <title>A reference genome for the long-term kleptoplast-retaining sea slug Elysia crispata morphotype clarki.</title>
        <authorList>
            <person name="Eastman K.E."/>
            <person name="Pendleton A.L."/>
            <person name="Shaikh M.A."/>
            <person name="Suttiyut T."/>
            <person name="Ogas R."/>
            <person name="Tomko P."/>
            <person name="Gavelis G."/>
            <person name="Widhalm J.R."/>
            <person name="Wisecaver J.H."/>
        </authorList>
    </citation>
    <scope>NUCLEOTIDE SEQUENCE</scope>
    <source>
        <strain evidence="6">ECLA1</strain>
    </source>
</reference>
<sequence>MSARQAEVLVRCTDLADLDIFTKTDPMCVLFVKQFGQWREFGRTEAIRQTLNPAFTESFLVDYEPFIQQPLLFAVYDIDSRSMDLRHHDFVGSVEVKLEELMDESRTLVTTAKTLRVPGDPRSRGLIHLTTEVIKVTKSKVQIHAAANRLGKVGILKRKPDCFLEIGRQIDSITFHPVFRTEVVPKTRHPWWRPLEVSVQRLCNGDWERPIQFSCWHTSYGSGSSTFEKIGHCTTSLRELSNMPLEGHCRCLKLTCPKKERPDHKHTNSGTLRLYQFRVDMQYSLLDYIRGGCLLRLIIAIDFTASNGAFSDPLSLHNLEKARSNQYLNALEALGSVIARYDPEQKVGAFGFGAKPSQGAPTDFCLQLTSSNWVKGIKGVSEAYHSILPSLTFAGPTYLAPVLDRAMEIADVKVTQDNQFYYVLLVITDGIINDVQEVVKKLVDASSLPLSVIIVGVGPSDFTLMEQFQQSAATPLFDGHTKKKAERSNVHFTALKTDALSHGSQSLVVQETLGALSTQVLQYMKHRNISPNTEGLKRLDPMASWVRPDDSFNFADGDPLKYLNQIDVSRVYSPLLDPCMVVAMETEADVVQELGRRPLRSRRDAGGGSFRLKSRQASRQPVGQGGMRGLYCPTCGACVETGSAMYSELAKTWNQ</sequence>
<organism evidence="6 7">
    <name type="scientific">Elysia crispata</name>
    <name type="common">lettuce slug</name>
    <dbReference type="NCBI Taxonomy" id="231223"/>
    <lineage>
        <taxon>Eukaryota</taxon>
        <taxon>Metazoa</taxon>
        <taxon>Spiralia</taxon>
        <taxon>Lophotrochozoa</taxon>
        <taxon>Mollusca</taxon>
        <taxon>Gastropoda</taxon>
        <taxon>Heterobranchia</taxon>
        <taxon>Euthyneura</taxon>
        <taxon>Panpulmonata</taxon>
        <taxon>Sacoglossa</taxon>
        <taxon>Placobranchoidea</taxon>
        <taxon>Plakobranchidae</taxon>
        <taxon>Elysia</taxon>
    </lineage>
</organism>
<dbReference type="PANTHER" id="PTHR10857:SF106">
    <property type="entry name" value="C2 DOMAIN-CONTAINING PROTEIN"/>
    <property type="match status" value="1"/>
</dbReference>
<dbReference type="Gene3D" id="3.40.50.410">
    <property type="entry name" value="von Willebrand factor, type A domain"/>
    <property type="match status" value="1"/>
</dbReference>
<evidence type="ECO:0000256" key="2">
    <source>
        <dbReference type="ARBA" id="ARBA00022737"/>
    </source>
</evidence>
<keyword evidence="7" id="KW-1185">Reference proteome</keyword>
<evidence type="ECO:0000313" key="7">
    <source>
        <dbReference type="Proteomes" id="UP001283361"/>
    </source>
</evidence>
<feature type="region of interest" description="Disordered" evidence="3">
    <location>
        <begin position="598"/>
        <end position="623"/>
    </location>
</feature>
<gene>
    <name evidence="6" type="ORF">RRG08_012006</name>
</gene>
<feature type="domain" description="C2" evidence="4">
    <location>
        <begin position="123"/>
        <end position="252"/>
    </location>
</feature>
<dbReference type="SUPFAM" id="SSF49562">
    <property type="entry name" value="C2 domain (Calcium/lipid-binding domain, CaLB)"/>
    <property type="match status" value="2"/>
</dbReference>
<dbReference type="CDD" id="cd04048">
    <property type="entry name" value="C2A_Copine"/>
    <property type="match status" value="1"/>
</dbReference>
<feature type="domain" description="VWFA" evidence="5">
    <location>
        <begin position="296"/>
        <end position="513"/>
    </location>
</feature>
<evidence type="ECO:0008006" key="8">
    <source>
        <dbReference type="Google" id="ProtNLM"/>
    </source>
</evidence>
<dbReference type="SUPFAM" id="SSF53300">
    <property type="entry name" value="vWA-like"/>
    <property type="match status" value="1"/>
</dbReference>